<name>A0A841U589_9BACL</name>
<sequence>MRVQRFTIGLALALIAAAMFAVFYFNLYRVGQGSGRTVVVLLKTTNVRSDFWQGVKGGAAAAAKEAGAKLEVLGPLQETDTEAQLALLEEAMASGPDAIVVAPINDDRVVRLLGRIQAAGIELVVMDTPLRMARQPITVSGNHREAGRQAGEFAETHAAGPSKVAVLSDYEGSGVSAEREKGIKEALAPDGYAGTTYIGDSEERAYEKAKELLARKPPVGAIMALNEPAALGAAKALKESNRTGAVRLIAFDSSIFLIKLLEDGSLDAMIVQRPFNMGYLGVINALRRLDRRELDRETYIDTIVVTKDSMYSPENQKLLFPFK</sequence>
<evidence type="ECO:0000313" key="7">
    <source>
        <dbReference type="Proteomes" id="UP000553776"/>
    </source>
</evidence>
<keyword evidence="4" id="KW-0812">Transmembrane</keyword>
<keyword evidence="4" id="KW-0472">Membrane</keyword>
<comment type="similarity">
    <text evidence="2">Belongs to the bacterial solute-binding protein 2 family.</text>
</comment>
<dbReference type="AlphaFoldDB" id="A0A841U589"/>
<dbReference type="RefSeq" id="WP_185137165.1">
    <property type="nucleotide sequence ID" value="NZ_JACJVR010000068.1"/>
</dbReference>
<dbReference type="SUPFAM" id="SSF53822">
    <property type="entry name" value="Periplasmic binding protein-like I"/>
    <property type="match status" value="1"/>
</dbReference>
<organism evidence="6 7">
    <name type="scientific">Cohnella xylanilytica</name>
    <dbReference type="NCBI Taxonomy" id="557555"/>
    <lineage>
        <taxon>Bacteria</taxon>
        <taxon>Bacillati</taxon>
        <taxon>Bacillota</taxon>
        <taxon>Bacilli</taxon>
        <taxon>Bacillales</taxon>
        <taxon>Paenibacillaceae</taxon>
        <taxon>Cohnella</taxon>
    </lineage>
</organism>
<evidence type="ECO:0000256" key="2">
    <source>
        <dbReference type="ARBA" id="ARBA00007639"/>
    </source>
</evidence>
<dbReference type="PANTHER" id="PTHR46847:SF1">
    <property type="entry name" value="D-ALLOSE-BINDING PERIPLASMIC PROTEIN-RELATED"/>
    <property type="match status" value="1"/>
</dbReference>
<evidence type="ECO:0000259" key="5">
    <source>
        <dbReference type="Pfam" id="PF13407"/>
    </source>
</evidence>
<dbReference type="InterPro" id="IPR028082">
    <property type="entry name" value="Peripla_BP_I"/>
</dbReference>
<evidence type="ECO:0000256" key="3">
    <source>
        <dbReference type="ARBA" id="ARBA00022729"/>
    </source>
</evidence>
<dbReference type="Gene3D" id="3.40.50.2300">
    <property type="match status" value="2"/>
</dbReference>
<feature type="domain" description="Periplasmic binding protein" evidence="5">
    <location>
        <begin position="48"/>
        <end position="289"/>
    </location>
</feature>
<gene>
    <name evidence="6" type="ORF">H7B90_17405</name>
</gene>
<dbReference type="InterPro" id="IPR025997">
    <property type="entry name" value="SBP_2_dom"/>
</dbReference>
<dbReference type="Pfam" id="PF13407">
    <property type="entry name" value="Peripla_BP_4"/>
    <property type="match status" value="1"/>
</dbReference>
<proteinExistence type="inferred from homology"/>
<dbReference type="GO" id="GO:0030313">
    <property type="term" value="C:cell envelope"/>
    <property type="evidence" value="ECO:0007669"/>
    <property type="project" value="UniProtKB-SubCell"/>
</dbReference>
<dbReference type="PANTHER" id="PTHR46847">
    <property type="entry name" value="D-ALLOSE-BINDING PERIPLASMIC PROTEIN-RELATED"/>
    <property type="match status" value="1"/>
</dbReference>
<dbReference type="EMBL" id="JACJVR010000068">
    <property type="protein sequence ID" value="MBB6693184.1"/>
    <property type="molecule type" value="Genomic_DNA"/>
</dbReference>
<protein>
    <submittedName>
        <fullName evidence="6">Substrate-binding domain-containing protein</fullName>
    </submittedName>
</protein>
<comment type="subcellular location">
    <subcellularLocation>
        <location evidence="1">Cell envelope</location>
    </subcellularLocation>
</comment>
<evidence type="ECO:0000256" key="1">
    <source>
        <dbReference type="ARBA" id="ARBA00004196"/>
    </source>
</evidence>
<dbReference type="GO" id="GO:0030246">
    <property type="term" value="F:carbohydrate binding"/>
    <property type="evidence" value="ECO:0007669"/>
    <property type="project" value="UniProtKB-ARBA"/>
</dbReference>
<keyword evidence="7" id="KW-1185">Reference proteome</keyword>
<keyword evidence="4" id="KW-1133">Transmembrane helix</keyword>
<feature type="transmembrane region" description="Helical" evidence="4">
    <location>
        <begin position="6"/>
        <end position="27"/>
    </location>
</feature>
<evidence type="ECO:0000256" key="4">
    <source>
        <dbReference type="SAM" id="Phobius"/>
    </source>
</evidence>
<comment type="caution">
    <text evidence="6">The sequence shown here is derived from an EMBL/GenBank/DDBJ whole genome shotgun (WGS) entry which is preliminary data.</text>
</comment>
<dbReference type="Proteomes" id="UP000553776">
    <property type="component" value="Unassembled WGS sequence"/>
</dbReference>
<evidence type="ECO:0000313" key="6">
    <source>
        <dbReference type="EMBL" id="MBB6693184.1"/>
    </source>
</evidence>
<reference evidence="6 7" key="1">
    <citation type="submission" date="2020-08" db="EMBL/GenBank/DDBJ databases">
        <title>Cohnella phylogeny.</title>
        <authorList>
            <person name="Dunlap C."/>
        </authorList>
    </citation>
    <scope>NUCLEOTIDE SEQUENCE [LARGE SCALE GENOMIC DNA]</scope>
    <source>
        <strain evidence="6 7">DSM 25239</strain>
    </source>
</reference>
<keyword evidence="3" id="KW-0732">Signal</keyword>
<accession>A0A841U589</accession>